<comment type="caution">
    <text evidence="1">The sequence shown here is derived from an EMBL/GenBank/DDBJ whole genome shotgun (WGS) entry which is preliminary data.</text>
</comment>
<protein>
    <submittedName>
        <fullName evidence="1">Uncharacterized protein</fullName>
    </submittedName>
</protein>
<reference evidence="1" key="1">
    <citation type="journal article" date="2014" name="Front. Microbiol.">
        <title>High frequency of phylogenetically diverse reductive dehalogenase-homologous genes in deep subseafloor sedimentary metagenomes.</title>
        <authorList>
            <person name="Kawai M."/>
            <person name="Futagami T."/>
            <person name="Toyoda A."/>
            <person name="Takaki Y."/>
            <person name="Nishi S."/>
            <person name="Hori S."/>
            <person name="Arai W."/>
            <person name="Tsubouchi T."/>
            <person name="Morono Y."/>
            <person name="Uchiyama I."/>
            <person name="Ito T."/>
            <person name="Fujiyama A."/>
            <person name="Inagaki F."/>
            <person name="Takami H."/>
        </authorList>
    </citation>
    <scope>NUCLEOTIDE SEQUENCE</scope>
    <source>
        <strain evidence="1">Expedition CK06-06</strain>
    </source>
</reference>
<organism evidence="1">
    <name type="scientific">marine sediment metagenome</name>
    <dbReference type="NCBI Taxonomy" id="412755"/>
    <lineage>
        <taxon>unclassified sequences</taxon>
        <taxon>metagenomes</taxon>
        <taxon>ecological metagenomes</taxon>
    </lineage>
</organism>
<dbReference type="EMBL" id="BARS01052483">
    <property type="protein sequence ID" value="GAG53426.1"/>
    <property type="molecule type" value="Genomic_DNA"/>
</dbReference>
<feature type="non-terminal residue" evidence="1">
    <location>
        <position position="1"/>
    </location>
</feature>
<proteinExistence type="predicted"/>
<accession>X0ZZI7</accession>
<evidence type="ECO:0000313" key="1">
    <source>
        <dbReference type="EMBL" id="GAG53426.1"/>
    </source>
</evidence>
<dbReference type="AlphaFoldDB" id="X0ZZI7"/>
<gene>
    <name evidence="1" type="ORF">S01H1_78024</name>
</gene>
<sequence>RQLHSTTGEIPIIRFERAVREKKSLFREFVIPSTYISTKDIFCLRATRKVDAYHKISFNNLKFKVHKAPLRKEVELRIVPDEETGIAEVRIWYKDTLIDVYQVKNSDLNLVLF</sequence>
<name>X0ZZI7_9ZZZZ</name>